<comment type="caution">
    <text evidence="1">The sequence shown here is derived from an EMBL/GenBank/DDBJ whole genome shotgun (WGS) entry which is preliminary data.</text>
</comment>
<evidence type="ECO:0000313" key="2">
    <source>
        <dbReference type="Proteomes" id="UP000231586"/>
    </source>
</evidence>
<dbReference type="Proteomes" id="UP000231586">
    <property type="component" value="Unassembled WGS sequence"/>
</dbReference>
<accession>A0A2M8WUE4</accession>
<keyword evidence="2" id="KW-1185">Reference proteome</keyword>
<proteinExistence type="predicted"/>
<dbReference type="RefSeq" id="WP_100348568.1">
    <property type="nucleotide sequence ID" value="NZ_PGTZ01000006.1"/>
</dbReference>
<dbReference type="EMBL" id="PGTZ01000006">
    <property type="protein sequence ID" value="PJI94552.1"/>
    <property type="molecule type" value="Genomic_DNA"/>
</dbReference>
<sequence length="106" mass="10719">MVRKLSAGLIGLGVLVASVVVPVTAAQATIRTVTASISCPADAPVAYVSASGRGQISVYVNGVKAYSATNGNTTYWAVNVSANGSKATFKVISDNATATASCKRRP</sequence>
<evidence type="ECO:0000313" key="1">
    <source>
        <dbReference type="EMBL" id="PJI94552.1"/>
    </source>
</evidence>
<gene>
    <name evidence="1" type="ORF">CLV34_0396</name>
</gene>
<dbReference type="AlphaFoldDB" id="A0A2M8WUE4"/>
<name>A0A2M8WUE4_9MICO</name>
<reference evidence="1 2" key="1">
    <citation type="submission" date="2017-11" db="EMBL/GenBank/DDBJ databases">
        <title>Genomic Encyclopedia of Archaeal and Bacterial Type Strains, Phase II (KMG-II): From Individual Species to Whole Genera.</title>
        <authorList>
            <person name="Goeker M."/>
        </authorList>
    </citation>
    <scope>NUCLEOTIDE SEQUENCE [LARGE SCALE GENOMIC DNA]</scope>
    <source>
        <strain evidence="1 2">DSM 22413</strain>
    </source>
</reference>
<organism evidence="1 2">
    <name type="scientific">Luteimicrobium subarcticum</name>
    <dbReference type="NCBI Taxonomy" id="620910"/>
    <lineage>
        <taxon>Bacteria</taxon>
        <taxon>Bacillati</taxon>
        <taxon>Actinomycetota</taxon>
        <taxon>Actinomycetes</taxon>
        <taxon>Micrococcales</taxon>
        <taxon>Luteimicrobium</taxon>
    </lineage>
</organism>
<protein>
    <submittedName>
        <fullName evidence="1">Uncharacterized protein</fullName>
    </submittedName>
</protein>